<accession>A0ABX4SC30</accession>
<reference evidence="2 3" key="1">
    <citation type="submission" date="2016-04" db="EMBL/GenBank/DDBJ databases">
        <title>New species of Pectobacterium.</title>
        <authorList>
            <person name="Waleron M."/>
            <person name="Misztak A.E."/>
            <person name="Waleron K."/>
        </authorList>
    </citation>
    <scope>NUCLEOTIDE SEQUENCE [LARGE SCALE GENOMIC DNA]</scope>
    <source>
        <strain evidence="2 3">IFB5232</strain>
    </source>
</reference>
<dbReference type="Proteomes" id="UP000234468">
    <property type="component" value="Unassembled WGS sequence"/>
</dbReference>
<dbReference type="EMBL" id="LXFV01000002">
    <property type="protein sequence ID" value="PKX87609.1"/>
    <property type="molecule type" value="Genomic_DNA"/>
</dbReference>
<feature type="region of interest" description="Disordered" evidence="1">
    <location>
        <begin position="92"/>
        <end position="112"/>
    </location>
</feature>
<name>A0ABX4SC30_9GAMM</name>
<organism evidence="2 3">
    <name type="scientific">Pectobacterium peruviense</name>
    <dbReference type="NCBI Taxonomy" id="2066479"/>
    <lineage>
        <taxon>Bacteria</taxon>
        <taxon>Pseudomonadati</taxon>
        <taxon>Pseudomonadota</taxon>
        <taxon>Gammaproteobacteria</taxon>
        <taxon>Enterobacterales</taxon>
        <taxon>Pectobacteriaceae</taxon>
        <taxon>Pectobacterium</taxon>
    </lineage>
</organism>
<sequence length="112" mass="12636">MAHLLHGKATSKEQNKIRLKILTSGSLIWGNNGFTVRFFVRRCAVDRQKEKGEMRVRRGRGSNHSGGLLYGFENLTTPLSIGVVRRNRVDRPAYKKPASPKAPPLRPTIIWA</sequence>
<protein>
    <submittedName>
        <fullName evidence="2">Uncharacterized protein</fullName>
    </submittedName>
</protein>
<keyword evidence="3" id="KW-1185">Reference proteome</keyword>
<proteinExistence type="predicted"/>
<evidence type="ECO:0000313" key="2">
    <source>
        <dbReference type="EMBL" id="PKX87609.1"/>
    </source>
</evidence>
<gene>
    <name evidence="2" type="ORF">A0G03_05455</name>
</gene>
<evidence type="ECO:0000256" key="1">
    <source>
        <dbReference type="SAM" id="MobiDB-lite"/>
    </source>
</evidence>
<comment type="caution">
    <text evidence="2">The sequence shown here is derived from an EMBL/GenBank/DDBJ whole genome shotgun (WGS) entry which is preliminary data.</text>
</comment>
<evidence type="ECO:0000313" key="3">
    <source>
        <dbReference type="Proteomes" id="UP000234468"/>
    </source>
</evidence>